<sequence length="121" mass="13357">METIRINEDLIEIGGKARVERGPARKTAEATEALLSNENTAAHYQVSQPVLNEDGEQIGWSHRDALGQPILLGQPMAYLDWLAGRNVFYVYLLDARGKWQEDSDHPDEVAAIARATEIAAG</sequence>
<dbReference type="Proteomes" id="UP001144805">
    <property type="component" value="Unassembled WGS sequence"/>
</dbReference>
<comment type="caution">
    <text evidence="1">The sequence shown here is derived from an EMBL/GenBank/DDBJ whole genome shotgun (WGS) entry which is preliminary data.</text>
</comment>
<dbReference type="AlphaFoldDB" id="A0A9X3E2U7"/>
<dbReference type="RefSeq" id="WP_266339589.1">
    <property type="nucleotide sequence ID" value="NZ_JAPKNK010000006.1"/>
</dbReference>
<reference evidence="1" key="1">
    <citation type="submission" date="2022-11" db="EMBL/GenBank/DDBJ databases">
        <title>Biodiversity and phylogenetic relationships of bacteria.</title>
        <authorList>
            <person name="Machado R.A.R."/>
            <person name="Bhat A."/>
            <person name="Loulou A."/>
            <person name="Kallel S."/>
        </authorList>
    </citation>
    <scope>NUCLEOTIDE SEQUENCE</scope>
    <source>
        <strain evidence="1">K-TC2</strain>
    </source>
</reference>
<organism evidence="1 2">
    <name type="scientific">Kaistia nematophila</name>
    <dbReference type="NCBI Taxonomy" id="2994654"/>
    <lineage>
        <taxon>Bacteria</taxon>
        <taxon>Pseudomonadati</taxon>
        <taxon>Pseudomonadota</taxon>
        <taxon>Alphaproteobacteria</taxon>
        <taxon>Hyphomicrobiales</taxon>
        <taxon>Kaistiaceae</taxon>
        <taxon>Kaistia</taxon>
    </lineage>
</organism>
<evidence type="ECO:0000313" key="1">
    <source>
        <dbReference type="EMBL" id="MCX5570630.1"/>
    </source>
</evidence>
<gene>
    <name evidence="1" type="ORF">OSH07_15580</name>
</gene>
<dbReference type="EMBL" id="JAPKNK010000006">
    <property type="protein sequence ID" value="MCX5570630.1"/>
    <property type="molecule type" value="Genomic_DNA"/>
</dbReference>
<name>A0A9X3E2U7_9HYPH</name>
<proteinExistence type="predicted"/>
<keyword evidence="2" id="KW-1185">Reference proteome</keyword>
<accession>A0A9X3E2U7</accession>
<protein>
    <submittedName>
        <fullName evidence="1">Uncharacterized protein</fullName>
    </submittedName>
</protein>
<evidence type="ECO:0000313" key="2">
    <source>
        <dbReference type="Proteomes" id="UP001144805"/>
    </source>
</evidence>